<dbReference type="PANTHER" id="PTHR43132:SF6">
    <property type="entry name" value="HTH-TYPE TRANSCRIPTIONAL REPRESSOR CZRA"/>
    <property type="match status" value="1"/>
</dbReference>
<dbReference type="SMART" id="SM00418">
    <property type="entry name" value="HTH_ARSR"/>
    <property type="match status" value="1"/>
</dbReference>
<dbReference type="Pfam" id="PF01022">
    <property type="entry name" value="HTH_5"/>
    <property type="match status" value="1"/>
</dbReference>
<dbReference type="SUPFAM" id="SSF46785">
    <property type="entry name" value="Winged helix' DNA-binding domain"/>
    <property type="match status" value="1"/>
</dbReference>
<sequence>MVGHEHCESQLPPEEQIYRIENFFKVLGDATRLKILLLLLQGEMCVQHLAERLNMSVSAVSHQLNVLRQGRWITFRRQGRFVFYSFADDHIEEIISQAVKHLEEE</sequence>
<evidence type="ECO:0000313" key="6">
    <source>
        <dbReference type="Proteomes" id="UP000623172"/>
    </source>
</evidence>
<evidence type="ECO:0000256" key="1">
    <source>
        <dbReference type="ARBA" id="ARBA00023015"/>
    </source>
</evidence>
<keyword evidence="6" id="KW-1185">Reference proteome</keyword>
<dbReference type="GO" id="GO:0003677">
    <property type="term" value="F:DNA binding"/>
    <property type="evidence" value="ECO:0007669"/>
    <property type="project" value="UniProtKB-KW"/>
</dbReference>
<evidence type="ECO:0000259" key="4">
    <source>
        <dbReference type="PROSITE" id="PS50987"/>
    </source>
</evidence>
<dbReference type="PRINTS" id="PR00778">
    <property type="entry name" value="HTHARSR"/>
</dbReference>
<keyword evidence="3" id="KW-0804">Transcription</keyword>
<dbReference type="PANTHER" id="PTHR43132">
    <property type="entry name" value="ARSENICAL RESISTANCE OPERON REPRESSOR ARSR-RELATED"/>
    <property type="match status" value="1"/>
</dbReference>
<evidence type="ECO:0000313" key="5">
    <source>
        <dbReference type="EMBL" id="MBC8531380.1"/>
    </source>
</evidence>
<keyword evidence="2" id="KW-0238">DNA-binding</keyword>
<dbReference type="RefSeq" id="WP_249315927.1">
    <property type="nucleotide sequence ID" value="NZ_JACRSR010000001.1"/>
</dbReference>
<dbReference type="PROSITE" id="PS50987">
    <property type="entry name" value="HTH_ARSR_2"/>
    <property type="match status" value="1"/>
</dbReference>
<dbReference type="InterPro" id="IPR036390">
    <property type="entry name" value="WH_DNA-bd_sf"/>
</dbReference>
<evidence type="ECO:0000256" key="2">
    <source>
        <dbReference type="ARBA" id="ARBA00023125"/>
    </source>
</evidence>
<protein>
    <submittedName>
        <fullName evidence="5">Winged helix-turn-helix transcriptional regulator</fullName>
    </submittedName>
</protein>
<dbReference type="Gene3D" id="1.10.10.10">
    <property type="entry name" value="Winged helix-like DNA-binding domain superfamily/Winged helix DNA-binding domain"/>
    <property type="match status" value="1"/>
</dbReference>
<proteinExistence type="predicted"/>
<dbReference type="GO" id="GO:0003700">
    <property type="term" value="F:DNA-binding transcription factor activity"/>
    <property type="evidence" value="ECO:0007669"/>
    <property type="project" value="InterPro"/>
</dbReference>
<keyword evidence="1" id="KW-0805">Transcription regulation</keyword>
<dbReference type="EMBL" id="JACRSR010000001">
    <property type="protein sequence ID" value="MBC8531380.1"/>
    <property type="molecule type" value="Genomic_DNA"/>
</dbReference>
<gene>
    <name evidence="5" type="ORF">H8696_05900</name>
</gene>
<dbReference type="CDD" id="cd00090">
    <property type="entry name" value="HTH_ARSR"/>
    <property type="match status" value="1"/>
</dbReference>
<dbReference type="AlphaFoldDB" id="A0A926HQ50"/>
<dbReference type="InterPro" id="IPR051011">
    <property type="entry name" value="Metal_resp_trans_reg"/>
</dbReference>
<comment type="caution">
    <text evidence="5">The sequence shown here is derived from an EMBL/GenBank/DDBJ whole genome shotgun (WGS) entry which is preliminary data.</text>
</comment>
<organism evidence="5 6">
    <name type="scientific">Gehongia tenuis</name>
    <dbReference type="NCBI Taxonomy" id="2763655"/>
    <lineage>
        <taxon>Bacteria</taxon>
        <taxon>Bacillati</taxon>
        <taxon>Bacillota</taxon>
        <taxon>Clostridia</taxon>
        <taxon>Christensenellales</taxon>
        <taxon>Christensenellaceae</taxon>
        <taxon>Gehongia</taxon>
    </lineage>
</organism>
<dbReference type="NCBIfam" id="NF033788">
    <property type="entry name" value="HTH_metalloreg"/>
    <property type="match status" value="1"/>
</dbReference>
<dbReference type="InterPro" id="IPR001845">
    <property type="entry name" value="HTH_ArsR_DNA-bd_dom"/>
</dbReference>
<dbReference type="InterPro" id="IPR036388">
    <property type="entry name" value="WH-like_DNA-bd_sf"/>
</dbReference>
<feature type="domain" description="HTH arsR-type" evidence="4">
    <location>
        <begin position="12"/>
        <end position="105"/>
    </location>
</feature>
<dbReference type="Proteomes" id="UP000623172">
    <property type="component" value="Unassembled WGS sequence"/>
</dbReference>
<name>A0A926HQ50_9FIRM</name>
<reference evidence="5" key="1">
    <citation type="submission" date="2020-08" db="EMBL/GenBank/DDBJ databases">
        <title>Genome public.</title>
        <authorList>
            <person name="Liu C."/>
            <person name="Sun Q."/>
        </authorList>
    </citation>
    <scope>NUCLEOTIDE SEQUENCE</scope>
    <source>
        <strain evidence="5">NSJ-53</strain>
    </source>
</reference>
<accession>A0A926HQ50</accession>
<dbReference type="InterPro" id="IPR011991">
    <property type="entry name" value="ArsR-like_HTH"/>
</dbReference>
<evidence type="ECO:0000256" key="3">
    <source>
        <dbReference type="ARBA" id="ARBA00023163"/>
    </source>
</evidence>